<dbReference type="Proteomes" id="UP000000683">
    <property type="component" value="Chromosome"/>
</dbReference>
<dbReference type="AlphaFoldDB" id="F5Z588"/>
<gene>
    <name evidence="1" type="ordered locus">ambt_16135</name>
</gene>
<evidence type="ECO:0000313" key="1">
    <source>
        <dbReference type="EMBL" id="AEF04734.1"/>
    </source>
</evidence>
<dbReference type="KEGG" id="alt:ambt_16135"/>
<dbReference type="HOGENOM" id="CLU_2598300_0_0_6"/>
<protein>
    <submittedName>
        <fullName evidence="1">Uncharacterized protein</fullName>
    </submittedName>
</protein>
<sequence length="79" mass="8957">MHVLKSFVMSSFDTSSLAKMVLVKFLTIANIRFLPVGIALRRNTDAAIASRLTLIKQNLYHHNKCSNINNLPKIMEQVE</sequence>
<proteinExistence type="predicted"/>
<dbReference type="EMBL" id="CP002339">
    <property type="protein sequence ID" value="AEF04734.1"/>
    <property type="molecule type" value="Genomic_DNA"/>
</dbReference>
<organism evidence="1 2">
    <name type="scientific">Alteromonas naphthalenivorans</name>
    <dbReference type="NCBI Taxonomy" id="715451"/>
    <lineage>
        <taxon>Bacteria</taxon>
        <taxon>Pseudomonadati</taxon>
        <taxon>Pseudomonadota</taxon>
        <taxon>Gammaproteobacteria</taxon>
        <taxon>Alteromonadales</taxon>
        <taxon>Alteromonadaceae</taxon>
        <taxon>Alteromonas/Salinimonas group</taxon>
        <taxon>Alteromonas</taxon>
    </lineage>
</organism>
<reference evidence="1 2" key="1">
    <citation type="journal article" date="2011" name="J. Bacteriol.">
        <title>Complete genome sequence of the polycyclic aromatic hydrocarbon-degrading bacterium Alteromonas sp. strain SN2.</title>
        <authorList>
            <person name="Jin H.M."/>
            <person name="Jeong H."/>
            <person name="Moon E.J."/>
            <person name="Math R.K."/>
            <person name="Lee K."/>
            <person name="Kim H.J."/>
            <person name="Jeon C.O."/>
            <person name="Oh T.K."/>
            <person name="Kim J.F."/>
        </authorList>
    </citation>
    <scope>NUCLEOTIDE SEQUENCE [LARGE SCALE GENOMIC DNA]</scope>
    <source>
        <strain evidence="2">JCM 17741 / KACC 18427 / KCTC 11700BP / SN2</strain>
    </source>
</reference>
<evidence type="ECO:0000313" key="2">
    <source>
        <dbReference type="Proteomes" id="UP000000683"/>
    </source>
</evidence>
<accession>F5Z588</accession>
<name>F5Z588_ALTNA</name>
<keyword evidence="2" id="KW-1185">Reference proteome</keyword>